<organism evidence="1 2">
    <name type="scientific">Anaerorhabdus furcosa</name>
    <dbReference type="NCBI Taxonomy" id="118967"/>
    <lineage>
        <taxon>Bacteria</taxon>
        <taxon>Bacillati</taxon>
        <taxon>Bacillota</taxon>
        <taxon>Erysipelotrichia</taxon>
        <taxon>Erysipelotrichales</taxon>
        <taxon>Erysipelotrichaceae</taxon>
        <taxon>Anaerorhabdus</taxon>
    </lineage>
</organism>
<keyword evidence="2" id="KW-1185">Reference proteome</keyword>
<dbReference type="Proteomes" id="UP000243297">
    <property type="component" value="Unassembled WGS sequence"/>
</dbReference>
<dbReference type="STRING" id="118967.SAMN02745191_0598"/>
<name>A0A1T4KLG0_9FIRM</name>
<dbReference type="OrthoDB" id="9090890at2"/>
<reference evidence="2" key="1">
    <citation type="submission" date="2017-02" db="EMBL/GenBank/DDBJ databases">
        <authorList>
            <person name="Varghese N."/>
            <person name="Submissions S."/>
        </authorList>
    </citation>
    <scope>NUCLEOTIDE SEQUENCE [LARGE SCALE GENOMIC DNA]</scope>
    <source>
        <strain evidence="2">ATCC 25662</strain>
    </source>
</reference>
<evidence type="ECO:0000313" key="2">
    <source>
        <dbReference type="Proteomes" id="UP000243297"/>
    </source>
</evidence>
<dbReference type="Pfam" id="PF12663">
    <property type="entry name" value="DUF3788"/>
    <property type="match status" value="1"/>
</dbReference>
<accession>A0A1T4KLG0</accession>
<dbReference type="AlphaFoldDB" id="A0A1T4KLG0"/>
<dbReference type="RefSeq" id="WP_078711026.1">
    <property type="nucleotide sequence ID" value="NZ_FUWY01000001.1"/>
</dbReference>
<protein>
    <recommendedName>
        <fullName evidence="3">DUF3788 domain-containing protein</fullName>
    </recommendedName>
</protein>
<dbReference type="EMBL" id="FUWY01000001">
    <property type="protein sequence ID" value="SJZ43235.1"/>
    <property type="molecule type" value="Genomic_DNA"/>
</dbReference>
<gene>
    <name evidence="1" type="ORF">SAMN02745191_0598</name>
</gene>
<sequence>MWNKEDSKQEPSLIDYSEHVRNRNWDKFIEYMMDEYHIKPKFEFSKCCPYGWNISFKKSSRALCRCYPLDGYFIVLVVIGKKEKERFESTLNSFSPYMQELARSTNEGMGQKWLMIEVEDESILADVKQCIKIRNEN</sequence>
<evidence type="ECO:0000313" key="1">
    <source>
        <dbReference type="EMBL" id="SJZ43235.1"/>
    </source>
</evidence>
<evidence type="ECO:0008006" key="3">
    <source>
        <dbReference type="Google" id="ProtNLM"/>
    </source>
</evidence>
<proteinExistence type="predicted"/>
<dbReference type="InterPro" id="IPR024265">
    <property type="entry name" value="DUF3788"/>
</dbReference>